<reference evidence="3 4" key="1">
    <citation type="submission" date="2023-07" db="EMBL/GenBank/DDBJ databases">
        <title>Genomic Encyclopedia of Type Strains, Phase IV (KMG-IV): sequencing the most valuable type-strain genomes for metagenomic binning, comparative biology and taxonomic classification.</title>
        <authorList>
            <person name="Goeker M."/>
        </authorList>
    </citation>
    <scope>NUCLEOTIDE SEQUENCE [LARGE SCALE GENOMIC DNA]</scope>
    <source>
        <strain evidence="3 4">B6-8</strain>
    </source>
</reference>
<feature type="coiled-coil region" evidence="1">
    <location>
        <begin position="52"/>
        <end position="112"/>
    </location>
</feature>
<dbReference type="InterPro" id="IPR021293">
    <property type="entry name" value="DUF2865"/>
</dbReference>
<keyword evidence="1" id="KW-0175">Coiled coil</keyword>
<feature type="chain" id="PRO_5045488152" description="DUF2865 domain-containing protein" evidence="2">
    <location>
        <begin position="27"/>
        <end position="372"/>
    </location>
</feature>
<keyword evidence="2" id="KW-0732">Signal</keyword>
<evidence type="ECO:0000256" key="1">
    <source>
        <dbReference type="SAM" id="Coils"/>
    </source>
</evidence>
<comment type="caution">
    <text evidence="3">The sequence shown here is derived from an EMBL/GenBank/DDBJ whole genome shotgun (WGS) entry which is preliminary data.</text>
</comment>
<evidence type="ECO:0008006" key="5">
    <source>
        <dbReference type="Google" id="ProtNLM"/>
    </source>
</evidence>
<proteinExistence type="predicted"/>
<organism evidence="3 4">
    <name type="scientific">Kaistia dalseonensis</name>
    <dbReference type="NCBI Taxonomy" id="410840"/>
    <lineage>
        <taxon>Bacteria</taxon>
        <taxon>Pseudomonadati</taxon>
        <taxon>Pseudomonadota</taxon>
        <taxon>Alphaproteobacteria</taxon>
        <taxon>Hyphomicrobiales</taxon>
        <taxon>Kaistiaceae</taxon>
        <taxon>Kaistia</taxon>
    </lineage>
</organism>
<dbReference type="RefSeq" id="WP_266347682.1">
    <property type="nucleotide sequence ID" value="NZ_JAPKNG010000001.1"/>
</dbReference>
<dbReference type="Proteomes" id="UP001241603">
    <property type="component" value="Unassembled WGS sequence"/>
</dbReference>
<protein>
    <recommendedName>
        <fullName evidence="5">DUF2865 domain-containing protein</fullName>
    </recommendedName>
</protein>
<name>A0ABU0H4K6_9HYPH</name>
<accession>A0ABU0H4K6</accession>
<feature type="signal peptide" evidence="2">
    <location>
        <begin position="1"/>
        <end position="26"/>
    </location>
</feature>
<evidence type="ECO:0000313" key="3">
    <source>
        <dbReference type="EMBL" id="MDQ0436798.1"/>
    </source>
</evidence>
<gene>
    <name evidence="3" type="ORF">QO014_001168</name>
</gene>
<sequence>MSVDRVFLRVAIAAMFLGMGGGLAEAASAVCNSLESRLSSLQRGQSGGAGQAAALDGALNRQRAELNAANAQARNAGCRGFLIFKSKAGPECASINKNIARMEGNLAKLQGQRGRVNYDPASSNRQRSELLQQLGANNCGPQYAAYANSRPRNLLDMIFNPNGNVYAPQAPQGEVARIDQGGLTEPGDNTGGYDRGFGGGKYRTLCVRTCDGYYFPISFSTTRAGFATDEQICRQMCPGTDVALYAHRNPGQDSRQALSTTDTTPYSELPTAFAYRTSFNPICTCGKPQALDSVAGGYSPAAIGPFASNLAPVPVSAPSLGEDPETLANRAGNLSPVDIGKPNVATPVAGLTPLPPRSGAARRVGPSYFYAQ</sequence>
<dbReference type="EMBL" id="JAUSVO010000001">
    <property type="protein sequence ID" value="MDQ0436798.1"/>
    <property type="molecule type" value="Genomic_DNA"/>
</dbReference>
<evidence type="ECO:0000256" key="2">
    <source>
        <dbReference type="SAM" id="SignalP"/>
    </source>
</evidence>
<evidence type="ECO:0000313" key="4">
    <source>
        <dbReference type="Proteomes" id="UP001241603"/>
    </source>
</evidence>
<dbReference type="Pfam" id="PF11064">
    <property type="entry name" value="DUF2865"/>
    <property type="match status" value="1"/>
</dbReference>
<keyword evidence="4" id="KW-1185">Reference proteome</keyword>